<dbReference type="RefSeq" id="WP_166051132.1">
    <property type="nucleotide sequence ID" value="NZ_JAAMPJ010000009.1"/>
</dbReference>
<sequence length="592" mass="63698">MQDRSDSMEIAEPEENGRRDAANMPVANDSTSDSGTESTTSTVLVEVLPGVAVVAGEVPPELKPDLIDFGIVPAADRKQISAILASIGNAATVAGNLGNAFASVQGLYRIGDTAQALLKSGATLAVKDGGNLGAVMGPGGILHQARFYPVTAVSKAQIAASVGPALAMVALQMMLNEVSGLVRTNLAVTNQVLTVIRKDQWAELTGLVAAVDRAVDQAREIESVPTSLWEDVAGSGALLQKQLELYQGNVRHHVKRIDRADARSHREYLQANVEVIAFDVHALLSSLNAWTGYHALRAARARAAGREDAAEAQYAEVIARDTRVEFDSTLAEMTSLVDALVRELRITAELRDPDVWPLLGKRKDVKAAREVSARLLEAIEPLADSLHPPVPPLDVPDVICGLESLDSEPYLRVLRWLFDDGETLRALGFPEQLDDDGPISALVGGAMGVLAAAMDKTTDRTLVAVTDRRIILAKTNTLLEQAETHQDIPIDQVRYVRAPTAPDSSSRLVIDLITRDENIRWLFHPDVDNTQVDALAAVLAESMTIPDTERDELQRRRYASIEAGEKSESTGTRSTKPIGFEATTCDAQSAPS</sequence>
<feature type="compositionally biased region" description="Low complexity" evidence="1">
    <location>
        <begin position="30"/>
        <end position="40"/>
    </location>
</feature>
<gene>
    <name evidence="2" type="ORF">G7043_29505</name>
</gene>
<keyword evidence="3" id="KW-1185">Reference proteome</keyword>
<evidence type="ECO:0000313" key="3">
    <source>
        <dbReference type="Proteomes" id="UP000481360"/>
    </source>
</evidence>
<accession>A0A7C9RVE6</accession>
<name>A0A7C9RVE6_9PSEU</name>
<dbReference type="Proteomes" id="UP000481360">
    <property type="component" value="Unassembled WGS sequence"/>
</dbReference>
<comment type="caution">
    <text evidence="2">The sequence shown here is derived from an EMBL/GenBank/DDBJ whole genome shotgun (WGS) entry which is preliminary data.</text>
</comment>
<proteinExistence type="predicted"/>
<evidence type="ECO:0000313" key="2">
    <source>
        <dbReference type="EMBL" id="NGY63066.1"/>
    </source>
</evidence>
<feature type="region of interest" description="Disordered" evidence="1">
    <location>
        <begin position="548"/>
        <end position="592"/>
    </location>
</feature>
<reference evidence="2 3" key="1">
    <citation type="submission" date="2020-03" db="EMBL/GenBank/DDBJ databases">
        <title>Isolation and identification of active actinomycetes.</title>
        <authorList>
            <person name="Sun X."/>
        </authorList>
    </citation>
    <scope>NUCLEOTIDE SEQUENCE [LARGE SCALE GENOMIC DNA]</scope>
    <source>
        <strain evidence="2 3">NEAU-D13</strain>
    </source>
</reference>
<evidence type="ECO:0000256" key="1">
    <source>
        <dbReference type="SAM" id="MobiDB-lite"/>
    </source>
</evidence>
<dbReference type="AlphaFoldDB" id="A0A7C9RVE6"/>
<feature type="region of interest" description="Disordered" evidence="1">
    <location>
        <begin position="1"/>
        <end position="40"/>
    </location>
</feature>
<organism evidence="2 3">
    <name type="scientific">Lentzea alba</name>
    <dbReference type="NCBI Taxonomy" id="2714351"/>
    <lineage>
        <taxon>Bacteria</taxon>
        <taxon>Bacillati</taxon>
        <taxon>Actinomycetota</taxon>
        <taxon>Actinomycetes</taxon>
        <taxon>Pseudonocardiales</taxon>
        <taxon>Pseudonocardiaceae</taxon>
        <taxon>Lentzea</taxon>
    </lineage>
</organism>
<protein>
    <submittedName>
        <fullName evidence="2">Uncharacterized protein</fullName>
    </submittedName>
</protein>
<dbReference type="EMBL" id="JAAMPJ010000009">
    <property type="protein sequence ID" value="NGY63066.1"/>
    <property type="molecule type" value="Genomic_DNA"/>
</dbReference>